<dbReference type="AlphaFoldDB" id="A0A5C5ZS63"/>
<evidence type="ECO:0000313" key="3">
    <source>
        <dbReference type="Proteomes" id="UP000315440"/>
    </source>
</evidence>
<comment type="caution">
    <text evidence="2">The sequence shown here is derived from an EMBL/GenBank/DDBJ whole genome shotgun (WGS) entry which is preliminary data.</text>
</comment>
<gene>
    <name evidence="2" type="ORF">Mal64_07610</name>
</gene>
<organism evidence="2 3">
    <name type="scientific">Pseudobythopirellula maris</name>
    <dbReference type="NCBI Taxonomy" id="2527991"/>
    <lineage>
        <taxon>Bacteria</taxon>
        <taxon>Pseudomonadati</taxon>
        <taxon>Planctomycetota</taxon>
        <taxon>Planctomycetia</taxon>
        <taxon>Pirellulales</taxon>
        <taxon>Lacipirellulaceae</taxon>
        <taxon>Pseudobythopirellula</taxon>
    </lineage>
</organism>
<keyword evidence="1" id="KW-0732">Signal</keyword>
<feature type="chain" id="PRO_5023087928" evidence="1">
    <location>
        <begin position="23"/>
        <end position="122"/>
    </location>
</feature>
<name>A0A5C5ZS63_9BACT</name>
<feature type="signal peptide" evidence="1">
    <location>
        <begin position="1"/>
        <end position="22"/>
    </location>
</feature>
<proteinExistence type="predicted"/>
<reference evidence="2 3" key="1">
    <citation type="submission" date="2019-02" db="EMBL/GenBank/DDBJ databases">
        <title>Deep-cultivation of Planctomycetes and their phenomic and genomic characterization uncovers novel biology.</title>
        <authorList>
            <person name="Wiegand S."/>
            <person name="Jogler M."/>
            <person name="Boedeker C."/>
            <person name="Pinto D."/>
            <person name="Vollmers J."/>
            <person name="Rivas-Marin E."/>
            <person name="Kohn T."/>
            <person name="Peeters S.H."/>
            <person name="Heuer A."/>
            <person name="Rast P."/>
            <person name="Oberbeckmann S."/>
            <person name="Bunk B."/>
            <person name="Jeske O."/>
            <person name="Meyerdierks A."/>
            <person name="Storesund J.E."/>
            <person name="Kallscheuer N."/>
            <person name="Luecker S."/>
            <person name="Lage O.M."/>
            <person name="Pohl T."/>
            <person name="Merkel B.J."/>
            <person name="Hornburger P."/>
            <person name="Mueller R.-W."/>
            <person name="Bruemmer F."/>
            <person name="Labrenz M."/>
            <person name="Spormann A.M."/>
            <person name="Op Den Camp H."/>
            <person name="Overmann J."/>
            <person name="Amann R."/>
            <person name="Jetten M.S.M."/>
            <person name="Mascher T."/>
            <person name="Medema M.H."/>
            <person name="Devos D.P."/>
            <person name="Kaster A.-K."/>
            <person name="Ovreas L."/>
            <person name="Rohde M."/>
            <person name="Galperin M.Y."/>
            <person name="Jogler C."/>
        </authorList>
    </citation>
    <scope>NUCLEOTIDE SEQUENCE [LARGE SCALE GENOMIC DNA]</scope>
    <source>
        <strain evidence="2 3">Mal64</strain>
    </source>
</reference>
<protein>
    <submittedName>
        <fullName evidence="2">Uncharacterized protein</fullName>
    </submittedName>
</protein>
<keyword evidence="3" id="KW-1185">Reference proteome</keyword>
<evidence type="ECO:0000256" key="1">
    <source>
        <dbReference type="SAM" id="SignalP"/>
    </source>
</evidence>
<sequence length="122" mass="13519" precursor="true">MRTIRFIALFSSCVLVATTADAGWLFDRGSGDFGRWGNSCGSHGGYYHNESGSHGGYYHERGGSHGGYYQEGCGSHGGYYHNGCRDNDRYSCGSDGGYHASKSYWRDEVYRSNDYRTPADPK</sequence>
<evidence type="ECO:0000313" key="2">
    <source>
        <dbReference type="EMBL" id="TWT90372.1"/>
    </source>
</evidence>
<accession>A0A5C5ZS63</accession>
<dbReference type="EMBL" id="SJPQ01000001">
    <property type="protein sequence ID" value="TWT90372.1"/>
    <property type="molecule type" value="Genomic_DNA"/>
</dbReference>
<dbReference type="Proteomes" id="UP000315440">
    <property type="component" value="Unassembled WGS sequence"/>
</dbReference>